<dbReference type="Gene3D" id="1.10.10.10">
    <property type="entry name" value="Winged helix-like DNA-binding domain superfamily/Winged helix DNA-binding domain"/>
    <property type="match status" value="1"/>
</dbReference>
<reference evidence="6" key="1">
    <citation type="submission" date="2020-07" db="EMBL/GenBank/DDBJ databases">
        <title>Huge and variable diversity of episymbiotic CPR bacteria and DPANN archaea in groundwater ecosystems.</title>
        <authorList>
            <person name="He C.Y."/>
            <person name="Keren R."/>
            <person name="Whittaker M."/>
            <person name="Farag I.F."/>
            <person name="Doudna J."/>
            <person name="Cate J.H.D."/>
            <person name="Banfield J.F."/>
        </authorList>
    </citation>
    <scope>NUCLEOTIDE SEQUENCE</scope>
    <source>
        <strain evidence="6">NC_groundwater_717_Ag_S-0.2um_59_8</strain>
    </source>
</reference>
<dbReference type="PROSITE" id="PS50043">
    <property type="entry name" value="HTH_LUXR_2"/>
    <property type="match status" value="1"/>
</dbReference>
<evidence type="ECO:0000256" key="1">
    <source>
        <dbReference type="ARBA" id="ARBA00023015"/>
    </source>
</evidence>
<accession>A0A932GQN2</accession>
<gene>
    <name evidence="6" type="ORF">HYY65_10310</name>
</gene>
<dbReference type="SUPFAM" id="SSF46894">
    <property type="entry name" value="C-terminal effector domain of the bipartite response regulators"/>
    <property type="match status" value="1"/>
</dbReference>
<keyword evidence="3" id="KW-0804">Transcription</keyword>
<dbReference type="PANTHER" id="PTHR44688:SF16">
    <property type="entry name" value="DNA-BINDING TRANSCRIPTIONAL ACTIVATOR DEVR_DOSR"/>
    <property type="match status" value="1"/>
</dbReference>
<dbReference type="Pfam" id="PF00196">
    <property type="entry name" value="GerE"/>
    <property type="match status" value="1"/>
</dbReference>
<name>A0A932GQN2_UNCTE</name>
<proteinExistence type="predicted"/>
<evidence type="ECO:0000256" key="4">
    <source>
        <dbReference type="SAM" id="MobiDB-lite"/>
    </source>
</evidence>
<dbReference type="PRINTS" id="PR00038">
    <property type="entry name" value="HTHLUXR"/>
</dbReference>
<comment type="caution">
    <text evidence="6">The sequence shown here is derived from an EMBL/GenBank/DDBJ whole genome shotgun (WGS) entry which is preliminary data.</text>
</comment>
<dbReference type="CDD" id="cd06170">
    <property type="entry name" value="LuxR_C_like"/>
    <property type="match status" value="1"/>
</dbReference>
<dbReference type="PANTHER" id="PTHR44688">
    <property type="entry name" value="DNA-BINDING TRANSCRIPTIONAL ACTIVATOR DEVR_DOSR"/>
    <property type="match status" value="1"/>
</dbReference>
<dbReference type="InterPro" id="IPR000792">
    <property type="entry name" value="Tscrpt_reg_LuxR_C"/>
</dbReference>
<dbReference type="GO" id="GO:0003677">
    <property type="term" value="F:DNA binding"/>
    <property type="evidence" value="ECO:0007669"/>
    <property type="project" value="UniProtKB-KW"/>
</dbReference>
<protein>
    <submittedName>
        <fullName evidence="6">Response regulator transcription factor</fullName>
    </submittedName>
</protein>
<dbReference type="AlphaFoldDB" id="A0A932GQN2"/>
<feature type="region of interest" description="Disordered" evidence="4">
    <location>
        <begin position="30"/>
        <end position="51"/>
    </location>
</feature>
<keyword evidence="2" id="KW-0238">DNA-binding</keyword>
<dbReference type="InterPro" id="IPR016032">
    <property type="entry name" value="Sig_transdc_resp-reg_C-effctor"/>
</dbReference>
<evidence type="ECO:0000313" key="7">
    <source>
        <dbReference type="Proteomes" id="UP000741360"/>
    </source>
</evidence>
<evidence type="ECO:0000259" key="5">
    <source>
        <dbReference type="PROSITE" id="PS50043"/>
    </source>
</evidence>
<dbReference type="SMART" id="SM00421">
    <property type="entry name" value="HTH_LUXR"/>
    <property type="match status" value="1"/>
</dbReference>
<feature type="domain" description="HTH luxR-type" evidence="5">
    <location>
        <begin position="43"/>
        <end position="108"/>
    </location>
</feature>
<sequence>MLHLFREVEQREQLQKLVRQLLDLREELPWPEKEANQDQEETTSAAPPRLTSRELEVLKLTAKGLDPQAIAEQLYISPATVRNHTQNILMKLGVHSKLEAVVYAYQNHLI</sequence>
<dbReference type="Proteomes" id="UP000741360">
    <property type="component" value="Unassembled WGS sequence"/>
</dbReference>
<evidence type="ECO:0000256" key="3">
    <source>
        <dbReference type="ARBA" id="ARBA00023163"/>
    </source>
</evidence>
<dbReference type="InterPro" id="IPR036388">
    <property type="entry name" value="WH-like_DNA-bd_sf"/>
</dbReference>
<dbReference type="EMBL" id="JACPSX010000198">
    <property type="protein sequence ID" value="MBI3015432.1"/>
    <property type="molecule type" value="Genomic_DNA"/>
</dbReference>
<organism evidence="6 7">
    <name type="scientific">Tectimicrobiota bacterium</name>
    <dbReference type="NCBI Taxonomy" id="2528274"/>
    <lineage>
        <taxon>Bacteria</taxon>
        <taxon>Pseudomonadati</taxon>
        <taxon>Nitrospinota/Tectimicrobiota group</taxon>
        <taxon>Candidatus Tectimicrobiota</taxon>
    </lineage>
</organism>
<keyword evidence="1" id="KW-0805">Transcription regulation</keyword>
<evidence type="ECO:0000313" key="6">
    <source>
        <dbReference type="EMBL" id="MBI3015432.1"/>
    </source>
</evidence>
<evidence type="ECO:0000256" key="2">
    <source>
        <dbReference type="ARBA" id="ARBA00023125"/>
    </source>
</evidence>
<dbReference type="GO" id="GO:0006355">
    <property type="term" value="P:regulation of DNA-templated transcription"/>
    <property type="evidence" value="ECO:0007669"/>
    <property type="project" value="InterPro"/>
</dbReference>